<comment type="caution">
    <text evidence="3">The sequence shown here is derived from an EMBL/GenBank/DDBJ whole genome shotgun (WGS) entry which is preliminary data.</text>
</comment>
<name>A0A9D4YZE2_CHLVU</name>
<dbReference type="SUPFAM" id="SSF53474">
    <property type="entry name" value="alpha/beta-Hydrolases"/>
    <property type="match status" value="1"/>
</dbReference>
<dbReference type="InterPro" id="IPR029058">
    <property type="entry name" value="AB_hydrolase_fold"/>
</dbReference>
<evidence type="ECO:0000256" key="1">
    <source>
        <dbReference type="SAM" id="MobiDB-lite"/>
    </source>
</evidence>
<evidence type="ECO:0000259" key="2">
    <source>
        <dbReference type="PROSITE" id="PS51645"/>
    </source>
</evidence>
<reference evidence="3" key="2">
    <citation type="submission" date="2020-11" db="EMBL/GenBank/DDBJ databases">
        <authorList>
            <person name="Cecchin M."/>
            <person name="Marcolungo L."/>
            <person name="Rossato M."/>
            <person name="Girolomoni L."/>
            <person name="Cosentino E."/>
            <person name="Cuine S."/>
            <person name="Li-Beisson Y."/>
            <person name="Delledonne M."/>
            <person name="Ballottari M."/>
        </authorList>
    </citation>
    <scope>NUCLEOTIDE SEQUENCE</scope>
    <source>
        <strain evidence="3">211/11P</strain>
        <tissue evidence="3">Whole cell</tissue>
    </source>
</reference>
<dbReference type="PANTHER" id="PTHR47832:SF1">
    <property type="entry name" value="DNA PHOTOLYASE"/>
    <property type="match status" value="1"/>
</dbReference>
<gene>
    <name evidence="3" type="ORF">D9Q98_003029</name>
</gene>
<dbReference type="EMBL" id="SIDB01000003">
    <property type="protein sequence ID" value="KAI3434977.1"/>
    <property type="molecule type" value="Genomic_DNA"/>
</dbReference>
<dbReference type="InterPro" id="IPR000639">
    <property type="entry name" value="Epox_hydrolase-like"/>
</dbReference>
<feature type="compositionally biased region" description="Low complexity" evidence="1">
    <location>
        <begin position="59"/>
        <end position="77"/>
    </location>
</feature>
<keyword evidence="4" id="KW-1185">Reference proteome</keyword>
<dbReference type="Pfam" id="PF00561">
    <property type="entry name" value="Abhydrolase_1"/>
    <property type="match status" value="1"/>
</dbReference>
<dbReference type="InterPro" id="IPR000073">
    <property type="entry name" value="AB_hydrolase_1"/>
</dbReference>
<feature type="region of interest" description="Disordered" evidence="1">
    <location>
        <begin position="45"/>
        <end position="77"/>
    </location>
</feature>
<reference evidence="3" key="1">
    <citation type="journal article" date="2019" name="Plant J.">
        <title>Chlorella vulgaris genome assembly and annotation reveals the molecular basis for metabolic acclimation to high light conditions.</title>
        <authorList>
            <person name="Cecchin M."/>
            <person name="Marcolungo L."/>
            <person name="Rossato M."/>
            <person name="Girolomoni L."/>
            <person name="Cosentino E."/>
            <person name="Cuine S."/>
            <person name="Li-Beisson Y."/>
            <person name="Delledonne M."/>
            <person name="Ballottari M."/>
        </authorList>
    </citation>
    <scope>NUCLEOTIDE SEQUENCE</scope>
    <source>
        <strain evidence="3">211/11P</strain>
    </source>
</reference>
<evidence type="ECO:0000313" key="4">
    <source>
        <dbReference type="Proteomes" id="UP001055712"/>
    </source>
</evidence>
<feature type="region of interest" description="Disordered" evidence="1">
    <location>
        <begin position="315"/>
        <end position="336"/>
    </location>
</feature>
<dbReference type="InterPro" id="IPR014729">
    <property type="entry name" value="Rossmann-like_a/b/a_fold"/>
</dbReference>
<dbReference type="PRINTS" id="PR00412">
    <property type="entry name" value="EPOXHYDRLASE"/>
</dbReference>
<organism evidence="3 4">
    <name type="scientific">Chlorella vulgaris</name>
    <name type="common">Green alga</name>
    <dbReference type="NCBI Taxonomy" id="3077"/>
    <lineage>
        <taxon>Eukaryota</taxon>
        <taxon>Viridiplantae</taxon>
        <taxon>Chlorophyta</taxon>
        <taxon>core chlorophytes</taxon>
        <taxon>Trebouxiophyceae</taxon>
        <taxon>Chlorellales</taxon>
        <taxon>Chlorellaceae</taxon>
        <taxon>Chlorella clade</taxon>
        <taxon>Chlorella</taxon>
    </lineage>
</organism>
<dbReference type="Gene3D" id="3.40.50.620">
    <property type="entry name" value="HUPs"/>
    <property type="match status" value="1"/>
</dbReference>
<dbReference type="SUPFAM" id="SSF52425">
    <property type="entry name" value="Cryptochrome/photolyase, N-terminal domain"/>
    <property type="match status" value="1"/>
</dbReference>
<dbReference type="InterPro" id="IPR006050">
    <property type="entry name" value="DNA_photolyase_N"/>
</dbReference>
<protein>
    <recommendedName>
        <fullName evidence="2">Photolyase/cryptochrome alpha/beta domain-containing protein</fullName>
    </recommendedName>
</protein>
<dbReference type="Gene3D" id="3.40.50.1820">
    <property type="entry name" value="alpha/beta hydrolase"/>
    <property type="match status" value="1"/>
</dbReference>
<dbReference type="PANTHER" id="PTHR47832">
    <property type="entry name" value="DNA PHOTOLYASE"/>
    <property type="match status" value="1"/>
</dbReference>
<dbReference type="Pfam" id="PF00875">
    <property type="entry name" value="DNA_photolyase"/>
    <property type="match status" value="1"/>
</dbReference>
<evidence type="ECO:0000313" key="3">
    <source>
        <dbReference type="EMBL" id="KAI3434977.1"/>
    </source>
</evidence>
<proteinExistence type="predicted"/>
<dbReference type="Proteomes" id="UP001055712">
    <property type="component" value="Unassembled WGS sequence"/>
</dbReference>
<sequence length="867" mass="89022">MRSLPTPPAASLSGRQQQYISGALPHAAPLCRLSNAVGARPRAPLQAAAGRPHQNRVLAQATQAATDSSSGSAEPSPAGPLLLWYKRDLRLDDHPGWHAAAAAAGSAGVVPVFCFDPARYAHLVLPRGGAEALVSALESLDRSLRQHGSALMVRVGAWEDQVPQLAAELKASGIVAELEVEADWRQAVQRVATALPEGAGVQHWQAPLLPTYADDFRDVRALRSVYNAPLPVLPKLPRLPSAAAVPGAADGGTSVDSSIGSIGSSLGISSSQLRQLASEAYRAGLSPALQAAAATQPSYGGGGGGGGASANLAGSTGSVSFSDEESNGNGSGNGRGARLIERLVSSSTSTAATAAGSSAAAAADCKPGLPAGTSTSTSAAVGAGQGLSIAAEVAAEFAAGEGPVMRALGSYLRHLETAADGGSVEAEAEAAALAQAIASHDLPATPDGCFPALFGRALSLGVVSKRRVYSEAAAILSQQPEQPWPAGFGLLSQLAWLLTSSGGAAPRLRRQRKAAAAAAAAEARDFHEQMAAGREGQQAYGATLHHWRWQGLITDYLAAPAAQGEAGVGDQSTRPAILLCHGFGAFSEHYRGNVAALAAAGYDVYSPTLPGYGRSEKPVLPYGQDLWTQFLADFVLQVVRRPVVVAGNSIGGFISASLAADYPGLVQGLVLLNSAGRIQQGYQPPAEPAKASPPPPFVVEGVARTLFAFLEGNVSNQLRRVYPVRPQRADSWLGGEIARAARDPGALGVFRSVFYLPPPRPLNYLVSRLFGGPTLVLQGLKDPLNNAPARADELARACSNATIVKLDAGHCPHDEVPEICNAAILKFIEEQVLPNNSSNSNGSSKSNMASNNAAVAVGVSSAPAAAK</sequence>
<dbReference type="PROSITE" id="PS51645">
    <property type="entry name" value="PHR_CRY_ALPHA_BETA"/>
    <property type="match status" value="1"/>
</dbReference>
<dbReference type="OrthoDB" id="408373at2759"/>
<dbReference type="GO" id="GO:0003824">
    <property type="term" value="F:catalytic activity"/>
    <property type="evidence" value="ECO:0007669"/>
    <property type="project" value="InterPro"/>
</dbReference>
<dbReference type="InterPro" id="IPR036155">
    <property type="entry name" value="Crypto/Photolyase_N_sf"/>
</dbReference>
<dbReference type="PRINTS" id="PR00111">
    <property type="entry name" value="ABHYDROLASE"/>
</dbReference>
<accession>A0A9D4YZE2</accession>
<feature type="domain" description="Photolyase/cryptochrome alpha/beta" evidence="2">
    <location>
        <begin position="79"/>
        <end position="209"/>
    </location>
</feature>
<dbReference type="AlphaFoldDB" id="A0A9D4YZE2"/>